<dbReference type="EMBL" id="PDCK01000039">
    <property type="protein sequence ID" value="PRQ56413.1"/>
    <property type="molecule type" value="Genomic_DNA"/>
</dbReference>
<gene>
    <name evidence="4" type="ORF">RchiOBHm_Chr1g0336171</name>
</gene>
<accession>A0A2P6SCL0</accession>
<feature type="domain" description="Protein kinase" evidence="3">
    <location>
        <begin position="1"/>
        <end position="66"/>
    </location>
</feature>
<proteinExistence type="predicted"/>
<dbReference type="GO" id="GO:0005524">
    <property type="term" value="F:ATP binding"/>
    <property type="evidence" value="ECO:0007669"/>
    <property type="project" value="UniProtKB-KW"/>
</dbReference>
<dbReference type="Proteomes" id="UP000238479">
    <property type="component" value="Chromosome 1"/>
</dbReference>
<dbReference type="InterPro" id="IPR011009">
    <property type="entry name" value="Kinase-like_dom_sf"/>
</dbReference>
<comment type="caution">
    <text evidence="4">The sequence shown here is derived from an EMBL/GenBank/DDBJ whole genome shotgun (WGS) entry which is preliminary data.</text>
</comment>
<sequence>MAKSQTDQFVNEVVVLSQINHRNMVKLLGCCLETEMPLLVYEYVSNGTLYDHIHKRNGKRPLSLGL</sequence>
<evidence type="ECO:0000256" key="2">
    <source>
        <dbReference type="ARBA" id="ARBA00022840"/>
    </source>
</evidence>
<dbReference type="Gramene" id="PRQ56413">
    <property type="protein sequence ID" value="PRQ56413"/>
    <property type="gene ID" value="RchiOBHm_Chr1g0336171"/>
</dbReference>
<dbReference type="PROSITE" id="PS50011">
    <property type="entry name" value="PROTEIN_KINASE_DOM"/>
    <property type="match status" value="1"/>
</dbReference>
<dbReference type="InterPro" id="IPR045274">
    <property type="entry name" value="WAK-like"/>
</dbReference>
<evidence type="ECO:0000256" key="1">
    <source>
        <dbReference type="ARBA" id="ARBA00022741"/>
    </source>
</evidence>
<dbReference type="PANTHER" id="PTHR27005">
    <property type="entry name" value="WALL-ASSOCIATED RECEPTOR KINASE-LIKE 21"/>
    <property type="match status" value="1"/>
</dbReference>
<dbReference type="Pfam" id="PF07714">
    <property type="entry name" value="PK_Tyr_Ser-Thr"/>
    <property type="match status" value="1"/>
</dbReference>
<evidence type="ECO:0000259" key="3">
    <source>
        <dbReference type="PROSITE" id="PS50011"/>
    </source>
</evidence>
<keyword evidence="1" id="KW-0547">Nucleotide-binding</keyword>
<dbReference type="InterPro" id="IPR000719">
    <property type="entry name" value="Prot_kinase_dom"/>
</dbReference>
<organism evidence="4 5">
    <name type="scientific">Rosa chinensis</name>
    <name type="common">China rose</name>
    <dbReference type="NCBI Taxonomy" id="74649"/>
    <lineage>
        <taxon>Eukaryota</taxon>
        <taxon>Viridiplantae</taxon>
        <taxon>Streptophyta</taxon>
        <taxon>Embryophyta</taxon>
        <taxon>Tracheophyta</taxon>
        <taxon>Spermatophyta</taxon>
        <taxon>Magnoliopsida</taxon>
        <taxon>eudicotyledons</taxon>
        <taxon>Gunneridae</taxon>
        <taxon>Pentapetalae</taxon>
        <taxon>rosids</taxon>
        <taxon>fabids</taxon>
        <taxon>Rosales</taxon>
        <taxon>Rosaceae</taxon>
        <taxon>Rosoideae</taxon>
        <taxon>Rosoideae incertae sedis</taxon>
        <taxon>Rosa</taxon>
    </lineage>
</organism>
<dbReference type="InterPro" id="IPR001245">
    <property type="entry name" value="Ser-Thr/Tyr_kinase_cat_dom"/>
</dbReference>
<name>A0A2P6SCL0_ROSCH</name>
<dbReference type="GO" id="GO:0004674">
    <property type="term" value="F:protein serine/threonine kinase activity"/>
    <property type="evidence" value="ECO:0007669"/>
    <property type="project" value="TreeGrafter"/>
</dbReference>
<dbReference type="GO" id="GO:0007166">
    <property type="term" value="P:cell surface receptor signaling pathway"/>
    <property type="evidence" value="ECO:0007669"/>
    <property type="project" value="InterPro"/>
</dbReference>
<reference evidence="4 5" key="1">
    <citation type="journal article" date="2018" name="Nat. Genet.">
        <title>The Rosa genome provides new insights in the design of modern roses.</title>
        <authorList>
            <person name="Bendahmane M."/>
        </authorList>
    </citation>
    <scope>NUCLEOTIDE SEQUENCE [LARGE SCALE GENOMIC DNA]</scope>
    <source>
        <strain evidence="5">cv. Old Blush</strain>
    </source>
</reference>
<protein>
    <recommendedName>
        <fullName evidence="3">Protein kinase domain-containing protein</fullName>
    </recommendedName>
</protein>
<dbReference type="FunFam" id="3.30.200.20:FF:001380">
    <property type="entry name" value="Protein kinase superfamily protein"/>
    <property type="match status" value="1"/>
</dbReference>
<dbReference type="GO" id="GO:0005886">
    <property type="term" value="C:plasma membrane"/>
    <property type="evidence" value="ECO:0007669"/>
    <property type="project" value="TreeGrafter"/>
</dbReference>
<keyword evidence="4" id="KW-0808">Transferase</keyword>
<dbReference type="OMA" id="CISTDAY"/>
<evidence type="ECO:0000313" key="5">
    <source>
        <dbReference type="Proteomes" id="UP000238479"/>
    </source>
</evidence>
<keyword evidence="2" id="KW-0067">ATP-binding</keyword>
<dbReference type="PANTHER" id="PTHR27005:SF468">
    <property type="entry name" value="OS01G0310500 PROTEIN"/>
    <property type="match status" value="1"/>
</dbReference>
<keyword evidence="5" id="KW-1185">Reference proteome</keyword>
<evidence type="ECO:0000313" key="4">
    <source>
        <dbReference type="EMBL" id="PRQ56413.1"/>
    </source>
</evidence>
<dbReference type="AlphaFoldDB" id="A0A2P6SCL0"/>
<dbReference type="SUPFAM" id="SSF56112">
    <property type="entry name" value="Protein kinase-like (PK-like)"/>
    <property type="match status" value="1"/>
</dbReference>
<dbReference type="Gene3D" id="1.10.510.10">
    <property type="entry name" value="Transferase(Phosphotransferase) domain 1"/>
    <property type="match status" value="1"/>
</dbReference>